<keyword evidence="3" id="KW-1185">Reference proteome</keyword>
<dbReference type="EMBL" id="CAJVCH010084569">
    <property type="protein sequence ID" value="CAG7721928.1"/>
    <property type="molecule type" value="Genomic_DNA"/>
</dbReference>
<evidence type="ECO:0000313" key="2">
    <source>
        <dbReference type="EMBL" id="CAG7721928.1"/>
    </source>
</evidence>
<dbReference type="AlphaFoldDB" id="A0A8J2K9R9"/>
<evidence type="ECO:0000256" key="1">
    <source>
        <dbReference type="SAM" id="SignalP"/>
    </source>
</evidence>
<gene>
    <name evidence="2" type="ORF">AFUS01_LOCUS11113</name>
</gene>
<feature type="chain" id="PRO_5035185312" evidence="1">
    <location>
        <begin position="22"/>
        <end position="42"/>
    </location>
</feature>
<evidence type="ECO:0000313" key="3">
    <source>
        <dbReference type="Proteomes" id="UP000708208"/>
    </source>
</evidence>
<comment type="caution">
    <text evidence="2">The sequence shown here is derived from an EMBL/GenBank/DDBJ whole genome shotgun (WGS) entry which is preliminary data.</text>
</comment>
<keyword evidence="1" id="KW-0732">Signal</keyword>
<protein>
    <submittedName>
        <fullName evidence="2">Uncharacterized protein</fullName>
    </submittedName>
</protein>
<proteinExistence type="predicted"/>
<accession>A0A8J2K9R9</accession>
<name>A0A8J2K9R9_9HEXA</name>
<feature type="signal peptide" evidence="1">
    <location>
        <begin position="1"/>
        <end position="21"/>
    </location>
</feature>
<dbReference type="Proteomes" id="UP000708208">
    <property type="component" value="Unassembled WGS sequence"/>
</dbReference>
<sequence>MANGRQLVVILVLSCVAYVYCQAGELALQAAQNAAASGDRVR</sequence>
<feature type="non-terminal residue" evidence="2">
    <location>
        <position position="42"/>
    </location>
</feature>
<organism evidence="2 3">
    <name type="scientific">Allacma fusca</name>
    <dbReference type="NCBI Taxonomy" id="39272"/>
    <lineage>
        <taxon>Eukaryota</taxon>
        <taxon>Metazoa</taxon>
        <taxon>Ecdysozoa</taxon>
        <taxon>Arthropoda</taxon>
        <taxon>Hexapoda</taxon>
        <taxon>Collembola</taxon>
        <taxon>Symphypleona</taxon>
        <taxon>Sminthuridae</taxon>
        <taxon>Allacma</taxon>
    </lineage>
</organism>
<reference evidence="2" key="1">
    <citation type="submission" date="2021-06" db="EMBL/GenBank/DDBJ databases">
        <authorList>
            <person name="Hodson N. C."/>
            <person name="Mongue J. A."/>
            <person name="Jaron S. K."/>
        </authorList>
    </citation>
    <scope>NUCLEOTIDE SEQUENCE</scope>
</reference>